<proteinExistence type="predicted"/>
<evidence type="ECO:0000313" key="1">
    <source>
        <dbReference type="EMBL" id="KAJ8619013.1"/>
    </source>
</evidence>
<keyword evidence="2" id="KW-1185">Reference proteome</keyword>
<comment type="caution">
    <text evidence="1">The sequence shown here is derived from an EMBL/GenBank/DDBJ whole genome shotgun (WGS) entry which is preliminary data.</text>
</comment>
<organism evidence="1 2">
    <name type="scientific">Persea americana</name>
    <name type="common">Avocado</name>
    <dbReference type="NCBI Taxonomy" id="3435"/>
    <lineage>
        <taxon>Eukaryota</taxon>
        <taxon>Viridiplantae</taxon>
        <taxon>Streptophyta</taxon>
        <taxon>Embryophyta</taxon>
        <taxon>Tracheophyta</taxon>
        <taxon>Spermatophyta</taxon>
        <taxon>Magnoliopsida</taxon>
        <taxon>Magnoliidae</taxon>
        <taxon>Laurales</taxon>
        <taxon>Lauraceae</taxon>
        <taxon>Persea</taxon>
    </lineage>
</organism>
<sequence>MTLRSGKEVEGPAVVIPKDKSEEKLEKEIEDDEKQGEAPKVNSDVFLPIKSNPPPFPSRLEQPKKPDKEKEILELFRKVEINIPLLDAIKQVPKYAKFLKDLCVNKRRLRDDEKVVVGENVSAVLQRKLPPKCGDPGMFIIPCKIGNTNVRRAMLDLGASINVMPRSIYAFLKLGPLKETRIIIQLADRTNAYPDGLLEDVLVQVNELIFPADFYVLDMDDERSPNPSPILLGRPFLSTARTKIDVHEGTLMMEFDGTVVRFNIFEAMKCPDQSNTVFSVSTIDPLVQEIFELSADDELAVALTKHLEPNSNLEVELNEDLKNVIGALQSLDSISPRFGFVSWNLARLDELLDLFPRSESMAGPRFIIILKSDECRIAIIQEDKNALERLNKSKEAALVEAEKILKSAMERALIVEEVQNQNFELKRQIEICQALSWTLAFEVIVEGKRTLERELARAKVSANRVASVVANEWKDDNDKVIPVKQWLEEKRIIIVDVVQQGKGITIGNVIATGNTVTVILSKTSVTTMAFKALGRLESFLQKFVLILPGFSVLVVYSENDALTSQNFHFNRNSDLQRKEYVSSEFHALSSNVEMLGLVILAFVLNNGAREVLKPKSQLDATAELEKTTLRSGATPAETELDMLLNTINEKETKTLGFEAATAEAELDMLLDSFGETKLLDSVQVQRDWMILIHGRLNEFFYKGVMLMTLEPQDKTGPFSRIHQSQMTQCIG</sequence>
<gene>
    <name evidence="1" type="ORF">MRB53_015199</name>
</gene>
<accession>A0ACC2KD57</accession>
<reference evidence="1 2" key="1">
    <citation type="journal article" date="2022" name="Hortic Res">
        <title>A haplotype resolved chromosomal level avocado genome allows analysis of novel avocado genes.</title>
        <authorList>
            <person name="Nath O."/>
            <person name="Fletcher S.J."/>
            <person name="Hayward A."/>
            <person name="Shaw L.M."/>
            <person name="Masouleh A.K."/>
            <person name="Furtado A."/>
            <person name="Henry R.J."/>
            <person name="Mitter N."/>
        </authorList>
    </citation>
    <scope>NUCLEOTIDE SEQUENCE [LARGE SCALE GENOMIC DNA]</scope>
    <source>
        <strain evidence="2">cv. Hass</strain>
    </source>
</reference>
<dbReference type="Proteomes" id="UP001234297">
    <property type="component" value="Chromosome 4"/>
</dbReference>
<evidence type="ECO:0000313" key="2">
    <source>
        <dbReference type="Proteomes" id="UP001234297"/>
    </source>
</evidence>
<dbReference type="EMBL" id="CM056812">
    <property type="protein sequence ID" value="KAJ8619013.1"/>
    <property type="molecule type" value="Genomic_DNA"/>
</dbReference>
<name>A0ACC2KD57_PERAE</name>
<protein>
    <submittedName>
        <fullName evidence="1">Uncharacterized protein</fullName>
    </submittedName>
</protein>